<keyword evidence="2" id="KW-0687">Ribonucleoprotein</keyword>
<dbReference type="GO" id="GO:1990904">
    <property type="term" value="C:ribonucleoprotein complex"/>
    <property type="evidence" value="ECO:0007669"/>
    <property type="project" value="UniProtKB-KW"/>
</dbReference>
<accession>A0A4Y2NU80</accession>
<dbReference type="AlphaFoldDB" id="A0A4Y2NU80"/>
<dbReference type="EMBL" id="BGPR01211500">
    <property type="protein sequence ID" value="GBN42891.1"/>
    <property type="molecule type" value="Genomic_DNA"/>
</dbReference>
<dbReference type="OrthoDB" id="3800936at2759"/>
<dbReference type="Pfam" id="PF18360">
    <property type="entry name" value="hnRNP_Q_AcD"/>
    <property type="match status" value="1"/>
</dbReference>
<name>A0A4Y2NU80_ARAVE</name>
<organism evidence="2 3">
    <name type="scientific">Araneus ventricosus</name>
    <name type="common">Orbweaver spider</name>
    <name type="synonym">Epeira ventricosa</name>
    <dbReference type="NCBI Taxonomy" id="182803"/>
    <lineage>
        <taxon>Eukaryota</taxon>
        <taxon>Metazoa</taxon>
        <taxon>Ecdysozoa</taxon>
        <taxon>Arthropoda</taxon>
        <taxon>Chelicerata</taxon>
        <taxon>Arachnida</taxon>
        <taxon>Araneae</taxon>
        <taxon>Araneomorphae</taxon>
        <taxon>Entelegynae</taxon>
        <taxon>Araneoidea</taxon>
        <taxon>Araneidae</taxon>
        <taxon>Araneus</taxon>
    </lineage>
</organism>
<reference evidence="2 3" key="1">
    <citation type="journal article" date="2019" name="Sci. Rep.">
        <title>Orb-weaving spider Araneus ventricosus genome elucidates the spidroin gene catalogue.</title>
        <authorList>
            <person name="Kono N."/>
            <person name="Nakamura H."/>
            <person name="Ohtoshi R."/>
            <person name="Moran D.A.P."/>
            <person name="Shinohara A."/>
            <person name="Yoshida Y."/>
            <person name="Fujiwara M."/>
            <person name="Mori M."/>
            <person name="Tomita M."/>
            <person name="Arakawa K."/>
        </authorList>
    </citation>
    <scope>NUCLEOTIDE SEQUENCE [LARGE SCALE GENOMIC DNA]</scope>
</reference>
<gene>
    <name evidence="2" type="primary">Syncrip_0</name>
    <name evidence="2" type="ORF">AVEN_154399_1</name>
</gene>
<keyword evidence="3" id="KW-1185">Reference proteome</keyword>
<dbReference type="InterPro" id="IPR041337">
    <property type="entry name" value="hnRNP_Q_AcD"/>
</dbReference>
<sequence length="116" mass="12941">LDEIALDKLKEFPVAGALSVLKEFMDSSLEHVSNKSAYLCGIMKTYRQKTKMGTPAVTTKCPDTEKVKAILDRTGYSLDVTTCQRKYGGPPPNWGDQAVLHNMYLIQYNSIINILV</sequence>
<evidence type="ECO:0000313" key="3">
    <source>
        <dbReference type="Proteomes" id="UP000499080"/>
    </source>
</evidence>
<protein>
    <submittedName>
        <fullName evidence="2">Heterogeneous nuclear ribonucleoprotein Q</fullName>
    </submittedName>
</protein>
<evidence type="ECO:0000313" key="2">
    <source>
        <dbReference type="EMBL" id="GBN42891.1"/>
    </source>
</evidence>
<comment type="caution">
    <text evidence="2">The sequence shown here is derived from an EMBL/GenBank/DDBJ whole genome shotgun (WGS) entry which is preliminary data.</text>
</comment>
<proteinExistence type="predicted"/>
<feature type="non-terminal residue" evidence="2">
    <location>
        <position position="1"/>
    </location>
</feature>
<evidence type="ECO:0000259" key="1">
    <source>
        <dbReference type="Pfam" id="PF18360"/>
    </source>
</evidence>
<feature type="domain" description="Heterogeneous nuclear ribonucleoprotein Q acidic" evidence="1">
    <location>
        <begin position="1"/>
        <end position="47"/>
    </location>
</feature>
<dbReference type="Proteomes" id="UP000499080">
    <property type="component" value="Unassembled WGS sequence"/>
</dbReference>